<dbReference type="SUPFAM" id="SSF52540">
    <property type="entry name" value="P-loop containing nucleoside triphosphate hydrolases"/>
    <property type="match status" value="1"/>
</dbReference>
<dbReference type="InterPro" id="IPR027417">
    <property type="entry name" value="P-loop_NTPase"/>
</dbReference>
<accession>A0A0R1VPV4</accession>
<dbReference type="PANTHER" id="PTHR11649:SF13">
    <property type="entry name" value="ENGB-TYPE G DOMAIN-CONTAINING PROTEIN"/>
    <property type="match status" value="1"/>
</dbReference>
<name>A0A0R1VPV4_9LACO</name>
<dbReference type="PATRIC" id="fig|1423750.3.peg.40"/>
<dbReference type="GO" id="GO:0046872">
    <property type="term" value="F:metal ion binding"/>
    <property type="evidence" value="ECO:0007669"/>
    <property type="project" value="UniProtKB-KW"/>
</dbReference>
<evidence type="ECO:0000256" key="2">
    <source>
        <dbReference type="ARBA" id="ARBA00009638"/>
    </source>
</evidence>
<dbReference type="GO" id="GO:0005829">
    <property type="term" value="C:cytosol"/>
    <property type="evidence" value="ECO:0007669"/>
    <property type="project" value="TreeGrafter"/>
</dbReference>
<keyword evidence="6" id="KW-0460">Magnesium</keyword>
<organism evidence="12 13">
    <name type="scientific">Liquorilactobacillus ghanensis DSM 18630</name>
    <dbReference type="NCBI Taxonomy" id="1423750"/>
    <lineage>
        <taxon>Bacteria</taxon>
        <taxon>Bacillati</taxon>
        <taxon>Bacillota</taxon>
        <taxon>Bacilli</taxon>
        <taxon>Lactobacillales</taxon>
        <taxon>Lactobacillaceae</taxon>
        <taxon>Liquorilactobacillus</taxon>
    </lineage>
</organism>
<evidence type="ECO:0000256" key="10">
    <source>
        <dbReference type="HAMAP-Rule" id="MF_00321"/>
    </source>
</evidence>
<dbReference type="STRING" id="1423750.FC89_GL000040"/>
<dbReference type="AlphaFoldDB" id="A0A0R1VPV4"/>
<dbReference type="RefSeq" id="WP_057870848.1">
    <property type="nucleotide sequence ID" value="NZ_AZGB01000005.1"/>
</dbReference>
<proteinExistence type="inferred from homology"/>
<evidence type="ECO:0000256" key="9">
    <source>
        <dbReference type="ARBA" id="ARBA00023306"/>
    </source>
</evidence>
<reference evidence="12 13" key="1">
    <citation type="journal article" date="2015" name="Genome Announc.">
        <title>Expanding the biotechnology potential of lactobacilli through comparative genomics of 213 strains and associated genera.</title>
        <authorList>
            <person name="Sun Z."/>
            <person name="Harris H.M."/>
            <person name="McCann A."/>
            <person name="Guo C."/>
            <person name="Argimon S."/>
            <person name="Zhang W."/>
            <person name="Yang X."/>
            <person name="Jeffery I.B."/>
            <person name="Cooney J.C."/>
            <person name="Kagawa T.F."/>
            <person name="Liu W."/>
            <person name="Song Y."/>
            <person name="Salvetti E."/>
            <person name="Wrobel A."/>
            <person name="Rasinkangas P."/>
            <person name="Parkhill J."/>
            <person name="Rea M.C."/>
            <person name="O'Sullivan O."/>
            <person name="Ritari J."/>
            <person name="Douillard F.P."/>
            <person name="Paul Ross R."/>
            <person name="Yang R."/>
            <person name="Briner A.E."/>
            <person name="Felis G.E."/>
            <person name="de Vos W.M."/>
            <person name="Barrangou R."/>
            <person name="Klaenhammer T.R."/>
            <person name="Caufield P.W."/>
            <person name="Cui Y."/>
            <person name="Zhang H."/>
            <person name="O'Toole P.W."/>
        </authorList>
    </citation>
    <scope>NUCLEOTIDE SEQUENCE [LARGE SCALE GENOMIC DNA]</scope>
    <source>
        <strain evidence="12 13">DSM 18630</strain>
    </source>
</reference>
<evidence type="ECO:0000259" key="11">
    <source>
        <dbReference type="PROSITE" id="PS51706"/>
    </source>
</evidence>
<keyword evidence="5 10" id="KW-0547">Nucleotide-binding</keyword>
<keyword evidence="8 10" id="KW-0717">Septation</keyword>
<dbReference type="Proteomes" id="UP000051451">
    <property type="component" value="Unassembled WGS sequence"/>
</dbReference>
<dbReference type="Gene3D" id="3.40.50.300">
    <property type="entry name" value="P-loop containing nucleotide triphosphate hydrolases"/>
    <property type="match status" value="1"/>
</dbReference>
<dbReference type="PROSITE" id="PS51706">
    <property type="entry name" value="G_ENGB"/>
    <property type="match status" value="1"/>
</dbReference>
<feature type="domain" description="EngB-type G" evidence="11">
    <location>
        <begin position="22"/>
        <end position="194"/>
    </location>
</feature>
<dbReference type="InterPro" id="IPR030393">
    <property type="entry name" value="G_ENGB_dom"/>
</dbReference>
<dbReference type="GO" id="GO:0000917">
    <property type="term" value="P:division septum assembly"/>
    <property type="evidence" value="ECO:0007669"/>
    <property type="project" value="UniProtKB-KW"/>
</dbReference>
<dbReference type="NCBIfam" id="TIGR03598">
    <property type="entry name" value="GTPase_YsxC"/>
    <property type="match status" value="1"/>
</dbReference>
<keyword evidence="13" id="KW-1185">Reference proteome</keyword>
<comment type="similarity">
    <text evidence="2 10">Belongs to the TRAFAC class TrmE-Era-EngA-EngB-Septin-like GTPase superfamily. EngB GTPase family.</text>
</comment>
<evidence type="ECO:0000256" key="8">
    <source>
        <dbReference type="ARBA" id="ARBA00023210"/>
    </source>
</evidence>
<dbReference type="InterPro" id="IPR005225">
    <property type="entry name" value="Small_GTP-bd"/>
</dbReference>
<dbReference type="InterPro" id="IPR006073">
    <property type="entry name" value="GTP-bd"/>
</dbReference>
<gene>
    <name evidence="10" type="primary">engB</name>
    <name evidence="12" type="ORF">FC89_GL000040</name>
</gene>
<dbReference type="FunFam" id="3.40.50.300:FF:000098">
    <property type="entry name" value="Probable GTP-binding protein EngB"/>
    <property type="match status" value="1"/>
</dbReference>
<comment type="function">
    <text evidence="10">Necessary for normal cell division and for the maintenance of normal septation.</text>
</comment>
<dbReference type="GeneID" id="98318107"/>
<evidence type="ECO:0000256" key="6">
    <source>
        <dbReference type="ARBA" id="ARBA00022842"/>
    </source>
</evidence>
<evidence type="ECO:0000256" key="5">
    <source>
        <dbReference type="ARBA" id="ARBA00022741"/>
    </source>
</evidence>
<keyword evidence="4" id="KW-0479">Metal-binding</keyword>
<evidence type="ECO:0000256" key="1">
    <source>
        <dbReference type="ARBA" id="ARBA00001946"/>
    </source>
</evidence>
<evidence type="ECO:0000313" key="12">
    <source>
        <dbReference type="EMBL" id="KRM07602.1"/>
    </source>
</evidence>
<keyword evidence="9 10" id="KW-0131">Cell cycle</keyword>
<dbReference type="HAMAP" id="MF_00321">
    <property type="entry name" value="GTPase_EngB"/>
    <property type="match status" value="1"/>
</dbReference>
<evidence type="ECO:0000256" key="3">
    <source>
        <dbReference type="ARBA" id="ARBA00022618"/>
    </source>
</evidence>
<sequence>MKTHQIELQISAVGPAQYPGDQLPEIALVGRSNVGKSSLVNSLVGRKGFARTSNQPGKTQTLNFYTIDQKWRLIDVPGYGYAKVSKKQRADWGKMIENYLTQRENLRGVISLIDGRHQPMELDKQMVEFLRYYQLPVLVVATKTDKVPRNQRNKINSVFKQQLQIAKNEELILYSTVERYGQAEVWNWLNQQLN</sequence>
<evidence type="ECO:0000256" key="7">
    <source>
        <dbReference type="ARBA" id="ARBA00023134"/>
    </source>
</evidence>
<dbReference type="EMBL" id="AZGB01000005">
    <property type="protein sequence ID" value="KRM07602.1"/>
    <property type="molecule type" value="Genomic_DNA"/>
</dbReference>
<dbReference type="CDD" id="cd01876">
    <property type="entry name" value="YihA_EngB"/>
    <property type="match status" value="1"/>
</dbReference>
<protein>
    <recommendedName>
        <fullName evidence="10">Probable GTP-binding protein EngB</fullName>
    </recommendedName>
</protein>
<dbReference type="Pfam" id="PF01926">
    <property type="entry name" value="MMR_HSR1"/>
    <property type="match status" value="1"/>
</dbReference>
<keyword evidence="3 10" id="KW-0132">Cell division</keyword>
<comment type="cofactor">
    <cofactor evidence="1">
        <name>Mg(2+)</name>
        <dbReference type="ChEBI" id="CHEBI:18420"/>
    </cofactor>
</comment>
<keyword evidence="7 10" id="KW-0342">GTP-binding</keyword>
<comment type="caution">
    <text evidence="12">The sequence shown here is derived from an EMBL/GenBank/DDBJ whole genome shotgun (WGS) entry which is preliminary data.</text>
</comment>
<dbReference type="OrthoDB" id="9804921at2"/>
<dbReference type="GO" id="GO:0005525">
    <property type="term" value="F:GTP binding"/>
    <property type="evidence" value="ECO:0007669"/>
    <property type="project" value="UniProtKB-UniRule"/>
</dbReference>
<dbReference type="PANTHER" id="PTHR11649">
    <property type="entry name" value="MSS1/TRME-RELATED GTP-BINDING PROTEIN"/>
    <property type="match status" value="1"/>
</dbReference>
<evidence type="ECO:0000256" key="4">
    <source>
        <dbReference type="ARBA" id="ARBA00022723"/>
    </source>
</evidence>
<dbReference type="InterPro" id="IPR019987">
    <property type="entry name" value="GTP-bd_ribosome_bio_YsxC"/>
</dbReference>
<dbReference type="NCBIfam" id="TIGR00231">
    <property type="entry name" value="small_GTP"/>
    <property type="match status" value="1"/>
</dbReference>
<evidence type="ECO:0000313" key="13">
    <source>
        <dbReference type="Proteomes" id="UP000051451"/>
    </source>
</evidence>